<keyword evidence="5" id="KW-0808">Transferase</keyword>
<sequence>MPCLELTRLNRPFQTVLTYLPCATGIVHAAVDSHSQTLSLSQVLLCLLAWLPVSILQSSYAHKVDDIIDQDIDRQVIRSRNQPLPRGAISPIQASVFAALQAISLIALSAWTLPRALPIYPAAAIFACIVYSFGKRFTNYPQPILGSRSLKLSAGSIRGVLFLWVVMVDVLYAFQGLTDDLTAWVKSMSVRFQHATRRLFAVLGASYMLLPWISGVAAGLGRYFYAAAGCAAVSLLVNLGWVDVKTSASCRWRFAKGFSLTAGIVFFGLLGVACQREP</sequence>
<evidence type="ECO:0000256" key="7">
    <source>
        <dbReference type="ARBA" id="ARBA00022989"/>
    </source>
</evidence>
<dbReference type="InterPro" id="IPR000537">
    <property type="entry name" value="UbiA_prenyltransferase"/>
</dbReference>
<evidence type="ECO:0000256" key="6">
    <source>
        <dbReference type="ARBA" id="ARBA00022692"/>
    </source>
</evidence>
<dbReference type="Proteomes" id="UP000248961">
    <property type="component" value="Unassembled WGS sequence"/>
</dbReference>
<accession>A0A395HKD5</accession>
<dbReference type="GO" id="GO:0005743">
    <property type="term" value="C:mitochondrial inner membrane"/>
    <property type="evidence" value="ECO:0007669"/>
    <property type="project" value="TreeGrafter"/>
</dbReference>
<dbReference type="Gene3D" id="1.10.357.140">
    <property type="entry name" value="UbiA prenyltransferase"/>
    <property type="match status" value="1"/>
</dbReference>
<dbReference type="GO" id="GO:0008412">
    <property type="term" value="F:4-hydroxybenzoate polyprenyltransferase activity"/>
    <property type="evidence" value="ECO:0007669"/>
    <property type="project" value="TreeGrafter"/>
</dbReference>
<keyword evidence="8 9" id="KW-0472">Membrane</keyword>
<evidence type="ECO:0000313" key="10">
    <source>
        <dbReference type="EMBL" id="RAL08277.1"/>
    </source>
</evidence>
<evidence type="ECO:0000256" key="9">
    <source>
        <dbReference type="SAM" id="Phobius"/>
    </source>
</evidence>
<organism evidence="10 11">
    <name type="scientific">Aspergillus homomorphus (strain CBS 101889)</name>
    <dbReference type="NCBI Taxonomy" id="1450537"/>
    <lineage>
        <taxon>Eukaryota</taxon>
        <taxon>Fungi</taxon>
        <taxon>Dikarya</taxon>
        <taxon>Ascomycota</taxon>
        <taxon>Pezizomycotina</taxon>
        <taxon>Eurotiomycetes</taxon>
        <taxon>Eurotiomycetidae</taxon>
        <taxon>Eurotiales</taxon>
        <taxon>Aspergillaceae</taxon>
        <taxon>Aspergillus</taxon>
        <taxon>Aspergillus subgen. Circumdati</taxon>
    </lineage>
</organism>
<feature type="transmembrane region" description="Helical" evidence="9">
    <location>
        <begin position="155"/>
        <end position="175"/>
    </location>
</feature>
<evidence type="ECO:0000256" key="2">
    <source>
        <dbReference type="ARBA" id="ARBA00004141"/>
    </source>
</evidence>
<keyword evidence="7 9" id="KW-1133">Transmembrane helix</keyword>
<feature type="transmembrane region" description="Helical" evidence="9">
    <location>
        <begin position="223"/>
        <end position="242"/>
    </location>
</feature>
<evidence type="ECO:0000256" key="3">
    <source>
        <dbReference type="ARBA" id="ARBA00005179"/>
    </source>
</evidence>
<feature type="transmembrane region" description="Helical" evidence="9">
    <location>
        <begin position="88"/>
        <end position="111"/>
    </location>
</feature>
<comment type="cofactor">
    <cofactor evidence="1">
        <name>Mg(2+)</name>
        <dbReference type="ChEBI" id="CHEBI:18420"/>
    </cofactor>
</comment>
<dbReference type="STRING" id="1450537.A0A395HKD5"/>
<comment type="subcellular location">
    <subcellularLocation>
        <location evidence="2">Membrane</location>
        <topology evidence="2">Multi-pass membrane protein</topology>
    </subcellularLocation>
</comment>
<comment type="similarity">
    <text evidence="4">Belongs to the UbiA prenyltransferase family.</text>
</comment>
<dbReference type="GO" id="GO:0006744">
    <property type="term" value="P:ubiquinone biosynthetic process"/>
    <property type="evidence" value="ECO:0007669"/>
    <property type="project" value="TreeGrafter"/>
</dbReference>
<comment type="pathway">
    <text evidence="3">Secondary metabolite biosynthesis.</text>
</comment>
<dbReference type="VEuPathDB" id="FungiDB:BO97DRAFT_428581"/>
<evidence type="ECO:0008006" key="12">
    <source>
        <dbReference type="Google" id="ProtNLM"/>
    </source>
</evidence>
<feature type="transmembrane region" description="Helical" evidence="9">
    <location>
        <begin position="254"/>
        <end position="274"/>
    </location>
</feature>
<reference evidence="10 11" key="1">
    <citation type="submission" date="2018-02" db="EMBL/GenBank/DDBJ databases">
        <title>The genomes of Aspergillus section Nigri reveals drivers in fungal speciation.</title>
        <authorList>
            <consortium name="DOE Joint Genome Institute"/>
            <person name="Vesth T.C."/>
            <person name="Nybo J."/>
            <person name="Theobald S."/>
            <person name="Brandl J."/>
            <person name="Frisvad J.C."/>
            <person name="Nielsen K.F."/>
            <person name="Lyhne E.K."/>
            <person name="Kogle M.E."/>
            <person name="Kuo A."/>
            <person name="Riley R."/>
            <person name="Clum A."/>
            <person name="Nolan M."/>
            <person name="Lipzen A."/>
            <person name="Salamov A."/>
            <person name="Henrissat B."/>
            <person name="Wiebenga A."/>
            <person name="De vries R.P."/>
            <person name="Grigoriev I.V."/>
            <person name="Mortensen U.H."/>
            <person name="Andersen M.R."/>
            <person name="Baker S.E."/>
        </authorList>
    </citation>
    <scope>NUCLEOTIDE SEQUENCE [LARGE SCALE GENOMIC DNA]</scope>
    <source>
        <strain evidence="10 11">CBS 101889</strain>
    </source>
</reference>
<dbReference type="InterPro" id="IPR044878">
    <property type="entry name" value="UbiA_sf"/>
</dbReference>
<dbReference type="Pfam" id="PF01040">
    <property type="entry name" value="UbiA"/>
    <property type="match status" value="1"/>
</dbReference>
<name>A0A395HKD5_ASPHC</name>
<dbReference type="RefSeq" id="XP_025547431.1">
    <property type="nucleotide sequence ID" value="XM_025697307.1"/>
</dbReference>
<evidence type="ECO:0000313" key="11">
    <source>
        <dbReference type="Proteomes" id="UP000248961"/>
    </source>
</evidence>
<dbReference type="InterPro" id="IPR039653">
    <property type="entry name" value="Prenyltransferase"/>
</dbReference>
<dbReference type="PANTHER" id="PTHR11048:SF28">
    <property type="entry name" value="4-HYDROXYBENZOATE POLYPRENYLTRANSFERASE, MITOCHONDRIAL"/>
    <property type="match status" value="1"/>
</dbReference>
<gene>
    <name evidence="10" type="ORF">BO97DRAFT_428581</name>
</gene>
<proteinExistence type="inferred from homology"/>
<protein>
    <recommendedName>
        <fullName evidence="12">UbiA prenyltransferase</fullName>
    </recommendedName>
</protein>
<evidence type="ECO:0000256" key="5">
    <source>
        <dbReference type="ARBA" id="ARBA00022679"/>
    </source>
</evidence>
<evidence type="ECO:0000256" key="1">
    <source>
        <dbReference type="ARBA" id="ARBA00001946"/>
    </source>
</evidence>
<feature type="transmembrane region" description="Helical" evidence="9">
    <location>
        <begin position="195"/>
        <end position="216"/>
    </location>
</feature>
<evidence type="ECO:0000256" key="4">
    <source>
        <dbReference type="ARBA" id="ARBA00005985"/>
    </source>
</evidence>
<dbReference type="GeneID" id="37201596"/>
<dbReference type="OrthoDB" id="18170at2759"/>
<evidence type="ECO:0000256" key="8">
    <source>
        <dbReference type="ARBA" id="ARBA00023136"/>
    </source>
</evidence>
<dbReference type="AlphaFoldDB" id="A0A395HKD5"/>
<keyword evidence="11" id="KW-1185">Reference proteome</keyword>
<keyword evidence="6 9" id="KW-0812">Transmembrane</keyword>
<dbReference type="EMBL" id="KZ824317">
    <property type="protein sequence ID" value="RAL08277.1"/>
    <property type="molecule type" value="Genomic_DNA"/>
</dbReference>
<dbReference type="PANTHER" id="PTHR11048">
    <property type="entry name" value="PRENYLTRANSFERASES"/>
    <property type="match status" value="1"/>
</dbReference>
<feature type="transmembrane region" description="Helical" evidence="9">
    <location>
        <begin position="117"/>
        <end position="134"/>
    </location>
</feature>